<evidence type="ECO:0000313" key="4">
    <source>
        <dbReference type="Proteomes" id="UP000299102"/>
    </source>
</evidence>
<comment type="caution">
    <text evidence="3">The sequence shown here is derived from an EMBL/GenBank/DDBJ whole genome shotgun (WGS) entry which is preliminary data.</text>
</comment>
<feature type="compositionally biased region" description="Polar residues" evidence="1">
    <location>
        <begin position="136"/>
        <end position="145"/>
    </location>
</feature>
<feature type="compositionally biased region" description="Basic and acidic residues" evidence="1">
    <location>
        <begin position="153"/>
        <end position="194"/>
    </location>
</feature>
<dbReference type="EMBL" id="BGZK01000230">
    <property type="protein sequence ID" value="GBP30261.1"/>
    <property type="molecule type" value="Genomic_DNA"/>
</dbReference>
<gene>
    <name evidence="3" type="ORF">EVAR_94572_1</name>
</gene>
<accession>A0A4C1UUV4</accession>
<feature type="compositionally biased region" description="Pro residues" evidence="1">
    <location>
        <begin position="350"/>
        <end position="366"/>
    </location>
</feature>
<name>A0A4C1UUV4_EUMVA</name>
<evidence type="ECO:0000313" key="3">
    <source>
        <dbReference type="EMBL" id="GBP30261.1"/>
    </source>
</evidence>
<sequence length="366" mass="41328">MRCEGLPRNEPVSILFSRLMTFGSAAPRPRPARAPPAPRPRPAHAAPAPSDTVNFSSFTRLAVGGRARACLNMSQEDCTGIRELLEEFIQCYKNEVCLWNKKSKDYHDRNKKNAAYDRLINKYKPIDPNANRRRSQYSNSNVEQNPPTPGQSDLERDTPTPGRSDVEKDVSTPSRSDSERDVSTPSRSDSERGTLRPNRSKSTKNAYEEALRSVNEHFKRPRIPENRFEVYGRNVGMKLQELPKQQRIIAEKIINETLFLAEMDEESNNSDFTIIVKNKSKRVARRLRKSSGSQSNDFAMEIDQRKVKSMNHTDFSVTSESTRAAKTVAPNKEVTVSGINENANVAGSKPSPPPKFKIPPPNLFER</sequence>
<organism evidence="3 4">
    <name type="scientific">Eumeta variegata</name>
    <name type="common">Bagworm moth</name>
    <name type="synonym">Eumeta japonica</name>
    <dbReference type="NCBI Taxonomy" id="151549"/>
    <lineage>
        <taxon>Eukaryota</taxon>
        <taxon>Metazoa</taxon>
        <taxon>Ecdysozoa</taxon>
        <taxon>Arthropoda</taxon>
        <taxon>Hexapoda</taxon>
        <taxon>Insecta</taxon>
        <taxon>Pterygota</taxon>
        <taxon>Neoptera</taxon>
        <taxon>Endopterygota</taxon>
        <taxon>Lepidoptera</taxon>
        <taxon>Glossata</taxon>
        <taxon>Ditrysia</taxon>
        <taxon>Tineoidea</taxon>
        <taxon>Psychidae</taxon>
        <taxon>Oiketicinae</taxon>
        <taxon>Eumeta</taxon>
    </lineage>
</organism>
<feature type="region of interest" description="Disordered" evidence="1">
    <location>
        <begin position="25"/>
        <end position="51"/>
    </location>
</feature>
<feature type="domain" description="MADF" evidence="2">
    <location>
        <begin position="88"/>
        <end position="128"/>
    </location>
</feature>
<feature type="region of interest" description="Disordered" evidence="1">
    <location>
        <begin position="119"/>
        <end position="206"/>
    </location>
</feature>
<keyword evidence="4" id="KW-1185">Reference proteome</keyword>
<dbReference type="PANTHER" id="PTHR21505">
    <property type="entry name" value="MADF DOMAIN-CONTAINING PROTEIN-RELATED"/>
    <property type="match status" value="1"/>
</dbReference>
<dbReference type="AlphaFoldDB" id="A0A4C1UUV4"/>
<evidence type="ECO:0000256" key="1">
    <source>
        <dbReference type="SAM" id="MobiDB-lite"/>
    </source>
</evidence>
<feature type="region of interest" description="Disordered" evidence="1">
    <location>
        <begin position="314"/>
        <end position="366"/>
    </location>
</feature>
<dbReference type="Proteomes" id="UP000299102">
    <property type="component" value="Unassembled WGS sequence"/>
</dbReference>
<dbReference type="InterPro" id="IPR006578">
    <property type="entry name" value="MADF-dom"/>
</dbReference>
<dbReference type="Pfam" id="PF10545">
    <property type="entry name" value="MADF_DNA_bdg"/>
    <property type="match status" value="1"/>
</dbReference>
<dbReference type="PANTHER" id="PTHR21505:SF8">
    <property type="entry name" value="DPT-YFP REPRESSOR BY OVEREXPRESSION, ISOFORM D-RELATED"/>
    <property type="match status" value="1"/>
</dbReference>
<dbReference type="OrthoDB" id="6617753at2759"/>
<protein>
    <recommendedName>
        <fullName evidence="2">MADF domain-containing protein</fullName>
    </recommendedName>
</protein>
<proteinExistence type="predicted"/>
<evidence type="ECO:0000259" key="2">
    <source>
        <dbReference type="Pfam" id="PF10545"/>
    </source>
</evidence>
<feature type="compositionally biased region" description="Pro residues" evidence="1">
    <location>
        <begin position="28"/>
        <end position="40"/>
    </location>
</feature>
<feature type="compositionally biased region" description="Polar residues" evidence="1">
    <location>
        <begin position="314"/>
        <end position="324"/>
    </location>
</feature>
<reference evidence="3 4" key="1">
    <citation type="journal article" date="2019" name="Commun. Biol.">
        <title>The bagworm genome reveals a unique fibroin gene that provides high tensile strength.</title>
        <authorList>
            <person name="Kono N."/>
            <person name="Nakamura H."/>
            <person name="Ohtoshi R."/>
            <person name="Tomita M."/>
            <person name="Numata K."/>
            <person name="Arakawa K."/>
        </authorList>
    </citation>
    <scope>NUCLEOTIDE SEQUENCE [LARGE SCALE GENOMIC DNA]</scope>
</reference>